<gene>
    <name evidence="7" type="primary">LOC111463098</name>
</gene>
<protein>
    <submittedName>
        <fullName evidence="7">Cell wall / vacuolar inhibitor of fructosidase 2-like</fullName>
    </submittedName>
</protein>
<dbReference type="SMART" id="SM00856">
    <property type="entry name" value="PMEI"/>
    <property type="match status" value="1"/>
</dbReference>
<proteinExistence type="inferred from homology"/>
<organism evidence="6 7">
    <name type="scientific">Cucurbita moschata</name>
    <name type="common">Winter crookneck squash</name>
    <name type="synonym">Cucurbita pepo var. moschata</name>
    <dbReference type="NCBI Taxonomy" id="3662"/>
    <lineage>
        <taxon>Eukaryota</taxon>
        <taxon>Viridiplantae</taxon>
        <taxon>Streptophyta</taxon>
        <taxon>Embryophyta</taxon>
        <taxon>Tracheophyta</taxon>
        <taxon>Spermatophyta</taxon>
        <taxon>Magnoliopsida</taxon>
        <taxon>eudicotyledons</taxon>
        <taxon>Gunneridae</taxon>
        <taxon>Pentapetalae</taxon>
        <taxon>rosids</taxon>
        <taxon>fabids</taxon>
        <taxon>Cucurbitales</taxon>
        <taxon>Cucurbitaceae</taxon>
        <taxon>Cucurbiteae</taxon>
        <taxon>Cucurbita</taxon>
    </lineage>
</organism>
<keyword evidence="2" id="KW-1015">Disulfide bond</keyword>
<evidence type="ECO:0000256" key="4">
    <source>
        <dbReference type="SAM" id="SignalP"/>
    </source>
</evidence>
<feature type="signal peptide" evidence="4">
    <location>
        <begin position="1"/>
        <end position="21"/>
    </location>
</feature>
<evidence type="ECO:0000313" key="7">
    <source>
        <dbReference type="RefSeq" id="XP_022962679.1"/>
    </source>
</evidence>
<dbReference type="RefSeq" id="XP_022962679.1">
    <property type="nucleotide sequence ID" value="XM_023106911.1"/>
</dbReference>
<accession>A0A6J1HHS2</accession>
<dbReference type="Pfam" id="PF04043">
    <property type="entry name" value="PMEI"/>
    <property type="match status" value="1"/>
</dbReference>
<dbReference type="KEGG" id="cmos:111463098"/>
<dbReference type="SUPFAM" id="SSF101148">
    <property type="entry name" value="Plant invertase/pectin methylesterase inhibitor"/>
    <property type="match status" value="1"/>
</dbReference>
<evidence type="ECO:0000313" key="6">
    <source>
        <dbReference type="Proteomes" id="UP000504609"/>
    </source>
</evidence>
<feature type="chain" id="PRO_5026975879" evidence="4">
    <location>
        <begin position="22"/>
        <end position="186"/>
    </location>
</feature>
<dbReference type="Proteomes" id="UP000504609">
    <property type="component" value="Unplaced"/>
</dbReference>
<comment type="similarity">
    <text evidence="3">Belongs to the PMEI family.</text>
</comment>
<keyword evidence="6" id="KW-1185">Reference proteome</keyword>
<evidence type="ECO:0000256" key="2">
    <source>
        <dbReference type="ARBA" id="ARBA00023157"/>
    </source>
</evidence>
<reference evidence="7" key="1">
    <citation type="submission" date="2025-08" db="UniProtKB">
        <authorList>
            <consortium name="RefSeq"/>
        </authorList>
    </citation>
    <scope>IDENTIFICATION</scope>
    <source>
        <tissue evidence="7">Young leaves</tissue>
    </source>
</reference>
<sequence>MGMKNFLIFLLFLANPSIFLHQTTKFVAADQTLIQKTCRNTLYYDLCMSSLKSDPTSLTADTKGLAAIMVSIGVSNATATATYLSTQLPTSAGAAANNNRTKLLRQCSEKYGFAAEALRASLKDLAEETYDYAYMHVSAAADYANVCHDGFKGFPTVAYPAKLGRREEGLKRICRVVLGILDALGW</sequence>
<keyword evidence="1 4" id="KW-0732">Signal</keyword>
<dbReference type="Gene3D" id="1.20.140.40">
    <property type="entry name" value="Invertase/pectin methylesterase inhibitor family protein"/>
    <property type="match status" value="1"/>
</dbReference>
<dbReference type="PANTHER" id="PTHR35357:SF8">
    <property type="entry name" value="OS01G0111000 PROTEIN"/>
    <property type="match status" value="1"/>
</dbReference>
<evidence type="ECO:0000256" key="3">
    <source>
        <dbReference type="ARBA" id="ARBA00038471"/>
    </source>
</evidence>
<dbReference type="GeneID" id="111463098"/>
<dbReference type="PANTHER" id="PTHR35357">
    <property type="entry name" value="OS02G0537100 PROTEIN"/>
    <property type="match status" value="1"/>
</dbReference>
<dbReference type="CDD" id="cd14859">
    <property type="entry name" value="PMEI_like"/>
    <property type="match status" value="1"/>
</dbReference>
<feature type="domain" description="Pectinesterase inhibitor" evidence="5">
    <location>
        <begin position="29"/>
        <end position="180"/>
    </location>
</feature>
<name>A0A6J1HHS2_CUCMO</name>
<evidence type="ECO:0000259" key="5">
    <source>
        <dbReference type="SMART" id="SM00856"/>
    </source>
</evidence>
<dbReference type="InterPro" id="IPR006501">
    <property type="entry name" value="Pectinesterase_inhib_dom"/>
</dbReference>
<dbReference type="GO" id="GO:0004857">
    <property type="term" value="F:enzyme inhibitor activity"/>
    <property type="evidence" value="ECO:0007669"/>
    <property type="project" value="InterPro"/>
</dbReference>
<evidence type="ECO:0000256" key="1">
    <source>
        <dbReference type="ARBA" id="ARBA00022729"/>
    </source>
</evidence>
<dbReference type="NCBIfam" id="TIGR01614">
    <property type="entry name" value="PME_inhib"/>
    <property type="match status" value="1"/>
</dbReference>
<dbReference type="AlphaFoldDB" id="A0A6J1HHS2"/>
<dbReference type="InterPro" id="IPR035513">
    <property type="entry name" value="Invertase/methylesterase_inhib"/>
</dbReference>